<evidence type="ECO:0000256" key="2">
    <source>
        <dbReference type="ARBA" id="ARBA00023002"/>
    </source>
</evidence>
<dbReference type="InterPro" id="IPR016160">
    <property type="entry name" value="Ald_DH_CS_CYS"/>
</dbReference>
<proteinExistence type="inferred from homology"/>
<dbReference type="GO" id="GO:0016620">
    <property type="term" value="F:oxidoreductase activity, acting on the aldehyde or oxo group of donors, NAD or NADP as acceptor"/>
    <property type="evidence" value="ECO:0007669"/>
    <property type="project" value="InterPro"/>
</dbReference>
<evidence type="ECO:0000256" key="1">
    <source>
        <dbReference type="ARBA" id="ARBA00009986"/>
    </source>
</evidence>
<dbReference type="PROSITE" id="PS00070">
    <property type="entry name" value="ALDEHYDE_DEHYDR_CYS"/>
    <property type="match status" value="1"/>
</dbReference>
<dbReference type="InterPro" id="IPR016163">
    <property type="entry name" value="Ald_DH_C"/>
</dbReference>
<protein>
    <submittedName>
        <fullName evidence="5">Aldehyde dehydrogenase family protein</fullName>
    </submittedName>
</protein>
<feature type="domain" description="Aldehyde dehydrogenase" evidence="4">
    <location>
        <begin position="40"/>
        <end position="501"/>
    </location>
</feature>
<dbReference type="PANTHER" id="PTHR42986:SF1">
    <property type="entry name" value="BENZALDEHYDE DEHYDROGENASE YFMT"/>
    <property type="match status" value="1"/>
</dbReference>
<sequence length="512" mass="54074">MAAGGRAGDGWRTPFTSDSTGRAAGRFVGHFVGHFVGGEWVAAGSGRTYPDRSPWSGEALCEVAAGNAEDAHRAIAAAHEAFAGWAGEPPRRRQQIFLRAADILESRQREVLDALADETGCGRHFGDVQLDFTLKLLRQAAHLAYRPMGELLPSDVEGTQAMAVRRPVGVVAAIAPWNASLTLAGRAIVGPLALGNTVVLKPSEESPYTGGALWAEILHEAGLPPGALNVVTHASGEAGDIGAAMLESPLVKRINFTGSTPTGRRLAEKAGRQLKRVVLQLSGQNPLIVAGDADVGYAVDAAAYGAFVHQGQVCMCARRIYIERPLAGEFAERFAAKVAALPVGDPRDPETVVGPVINEWALALLDRRVTEAAELGARVLAGGVPQPPCYPATVLTDVPDEAEIAHGETFGPVVILETVGSAEEAVARANRSDLGLVASIITGDSRRGLRLAATLEAGIVHVNDQPVNDEPHMPFGGVKDSGWGRFGLGLAAEEFCELQWITVRDQDRTFPF</sequence>
<dbReference type="RefSeq" id="WP_210158121.1">
    <property type="nucleotide sequence ID" value="NZ_JAFCNB010000014.1"/>
</dbReference>
<evidence type="ECO:0000256" key="3">
    <source>
        <dbReference type="ARBA" id="ARBA00023027"/>
    </source>
</evidence>
<accession>A0A941AK43</accession>
<evidence type="ECO:0000313" key="5">
    <source>
        <dbReference type="EMBL" id="MBP2706841.1"/>
    </source>
</evidence>
<dbReference type="InterPro" id="IPR015590">
    <property type="entry name" value="Aldehyde_DH_dom"/>
</dbReference>
<keyword evidence="3" id="KW-0520">NAD</keyword>
<reference evidence="5" key="1">
    <citation type="submission" date="2021-02" db="EMBL/GenBank/DDBJ databases">
        <title>Draft genome sequence of Microbispora sp. RL4-1S isolated from rice leaves in Thailand.</title>
        <authorList>
            <person name="Muangham S."/>
            <person name="Duangmal K."/>
        </authorList>
    </citation>
    <scope>NUCLEOTIDE SEQUENCE</scope>
    <source>
        <strain evidence="5">RL4-1S</strain>
    </source>
</reference>
<evidence type="ECO:0000313" key="6">
    <source>
        <dbReference type="Proteomes" id="UP000674234"/>
    </source>
</evidence>
<dbReference type="FunFam" id="3.40.605.10:FF:000063">
    <property type="entry name" value="Succinate-semialdehyde dehydrogenase, mitochondrial"/>
    <property type="match status" value="1"/>
</dbReference>
<evidence type="ECO:0000259" key="4">
    <source>
        <dbReference type="Pfam" id="PF00171"/>
    </source>
</evidence>
<dbReference type="InterPro" id="IPR016161">
    <property type="entry name" value="Ald_DH/histidinol_DH"/>
</dbReference>
<keyword evidence="6" id="KW-1185">Reference proteome</keyword>
<dbReference type="PANTHER" id="PTHR42986">
    <property type="entry name" value="BENZALDEHYDE DEHYDROGENASE YFMT"/>
    <property type="match status" value="1"/>
</dbReference>
<organism evidence="5 6">
    <name type="scientific">Microbispora oryzae</name>
    <dbReference type="NCBI Taxonomy" id="2806554"/>
    <lineage>
        <taxon>Bacteria</taxon>
        <taxon>Bacillati</taxon>
        <taxon>Actinomycetota</taxon>
        <taxon>Actinomycetes</taxon>
        <taxon>Streptosporangiales</taxon>
        <taxon>Streptosporangiaceae</taxon>
        <taxon>Microbispora</taxon>
    </lineage>
</organism>
<dbReference type="EMBL" id="JAFCNB010000014">
    <property type="protein sequence ID" value="MBP2706841.1"/>
    <property type="molecule type" value="Genomic_DNA"/>
</dbReference>
<dbReference type="SUPFAM" id="SSF53720">
    <property type="entry name" value="ALDH-like"/>
    <property type="match status" value="1"/>
</dbReference>
<keyword evidence="2" id="KW-0560">Oxidoreductase</keyword>
<dbReference type="Proteomes" id="UP000674234">
    <property type="component" value="Unassembled WGS sequence"/>
</dbReference>
<dbReference type="AlphaFoldDB" id="A0A941AK43"/>
<dbReference type="Pfam" id="PF00171">
    <property type="entry name" value="Aldedh"/>
    <property type="match status" value="1"/>
</dbReference>
<gene>
    <name evidence="5" type="ORF">JOL79_23830</name>
</gene>
<dbReference type="Gene3D" id="3.40.605.10">
    <property type="entry name" value="Aldehyde Dehydrogenase, Chain A, domain 1"/>
    <property type="match status" value="1"/>
</dbReference>
<comment type="similarity">
    <text evidence="1">Belongs to the aldehyde dehydrogenase family.</text>
</comment>
<dbReference type="InterPro" id="IPR016162">
    <property type="entry name" value="Ald_DH_N"/>
</dbReference>
<name>A0A941AK43_9ACTN</name>
<comment type="caution">
    <text evidence="5">The sequence shown here is derived from an EMBL/GenBank/DDBJ whole genome shotgun (WGS) entry which is preliminary data.</text>
</comment>
<dbReference type="Gene3D" id="3.40.309.10">
    <property type="entry name" value="Aldehyde Dehydrogenase, Chain A, domain 2"/>
    <property type="match status" value="1"/>
</dbReference>